<keyword evidence="8" id="KW-1185">Reference proteome</keyword>
<comment type="caution">
    <text evidence="7">The sequence shown here is derived from an EMBL/GenBank/DDBJ whole genome shotgun (WGS) entry which is preliminary data.</text>
</comment>
<dbReference type="AlphaFoldDB" id="A0A2T4HYG4"/>
<dbReference type="InterPro" id="IPR036259">
    <property type="entry name" value="MFS_trans_sf"/>
</dbReference>
<dbReference type="PANTHER" id="PTHR23528:SF1">
    <property type="entry name" value="MAJOR FACILITATOR SUPERFAMILY (MFS) PROFILE DOMAIN-CONTAINING PROTEIN"/>
    <property type="match status" value="1"/>
</dbReference>
<feature type="region of interest" description="Disordered" evidence="4">
    <location>
        <begin position="64"/>
        <end position="107"/>
    </location>
</feature>
<dbReference type="Proteomes" id="UP000241206">
    <property type="component" value="Unassembled WGS sequence"/>
</dbReference>
<feature type="compositionally biased region" description="Basic and acidic residues" evidence="4">
    <location>
        <begin position="77"/>
        <end position="104"/>
    </location>
</feature>
<dbReference type="GO" id="GO:0022857">
    <property type="term" value="F:transmembrane transporter activity"/>
    <property type="evidence" value="ECO:0007669"/>
    <property type="project" value="InterPro"/>
</dbReference>
<feature type="transmembrane region" description="Helical" evidence="5">
    <location>
        <begin position="137"/>
        <end position="162"/>
    </location>
</feature>
<feature type="transmembrane region" description="Helical" evidence="5">
    <location>
        <begin position="324"/>
        <end position="343"/>
    </location>
</feature>
<keyword evidence="2 5" id="KW-1133">Transmembrane helix</keyword>
<sequence>MGWTCPPPRPAPCRSSWSCAAPPCRHAVDPADGLAAAPALPLALSACQWGSLYRLPALADADRAAARGGDRRRRQGRAAERDAGRRRADGDRRQHPGRHGERSHAGALRHAAALAVDRAGGKLDRLRTGLVLAARDMIALILAVAFFQAGFNTLFGPMTALFADKVPDRLKGRVSAFASLAWPAGLLGTALIGLPAFTGNNGRVLALIGFTALLILPLLLAWPRALADVPTPPAGADDKQARPRLSATFYSLWAAKLLVQLSGNVLHSYFLFYLQDLLRHPSPHAPPTAEIGFAGIMTLSTIATALLSIAFGHSSDRADRRKPFLLAAIALMATGLGILILGSSWTAALIGYTLTTAGLGAFMTVDIALVAQILPSDRHRGRDLGVMNVANTLPAMIGPMITLTILDRMGGGYDGLFAFLLCALAGSAIILIANRTLR</sequence>
<accession>A0A2T4HYG4</accession>
<feature type="transmembrane region" description="Helical" evidence="5">
    <location>
        <begin position="386"/>
        <end position="406"/>
    </location>
</feature>
<dbReference type="EMBL" id="PHHF01000044">
    <property type="protein sequence ID" value="PTD21111.1"/>
    <property type="molecule type" value="Genomic_DNA"/>
</dbReference>
<name>A0A2T4HYG4_9SPHN</name>
<keyword evidence="3 5" id="KW-0472">Membrane</keyword>
<dbReference type="Gene3D" id="1.20.1250.20">
    <property type="entry name" value="MFS general substrate transporter like domains"/>
    <property type="match status" value="1"/>
</dbReference>
<gene>
    <name evidence="7" type="ORF">CV103_10485</name>
</gene>
<evidence type="ECO:0000313" key="7">
    <source>
        <dbReference type="EMBL" id="PTD21111.1"/>
    </source>
</evidence>
<feature type="transmembrane region" description="Helical" evidence="5">
    <location>
        <begin position="412"/>
        <end position="433"/>
    </location>
</feature>
<feature type="transmembrane region" description="Helical" evidence="5">
    <location>
        <begin position="291"/>
        <end position="312"/>
    </location>
</feature>
<feature type="transmembrane region" description="Helical" evidence="5">
    <location>
        <begin position="174"/>
        <end position="198"/>
    </location>
</feature>
<dbReference type="Pfam" id="PF07690">
    <property type="entry name" value="MFS_1"/>
    <property type="match status" value="1"/>
</dbReference>
<dbReference type="InterPro" id="IPR011701">
    <property type="entry name" value="MFS"/>
</dbReference>
<evidence type="ECO:0000256" key="4">
    <source>
        <dbReference type="SAM" id="MobiDB-lite"/>
    </source>
</evidence>
<feature type="transmembrane region" description="Helical" evidence="5">
    <location>
        <begin position="349"/>
        <end position="374"/>
    </location>
</feature>
<evidence type="ECO:0000259" key="6">
    <source>
        <dbReference type="PROSITE" id="PS50850"/>
    </source>
</evidence>
<reference evidence="7 8" key="1">
    <citation type="submission" date="2017-11" db="EMBL/GenBank/DDBJ databases">
        <title>Sphingomonas oleivorans sp. nov., isolated from oil-contaminated soil.</title>
        <authorList>
            <person name="Wang L."/>
            <person name="Chen L."/>
        </authorList>
    </citation>
    <scope>NUCLEOTIDE SEQUENCE [LARGE SCALE GENOMIC DNA]</scope>
    <source>
        <strain evidence="7 8">K101</strain>
    </source>
</reference>
<proteinExistence type="predicted"/>
<keyword evidence="1 5" id="KW-0812">Transmembrane</keyword>
<evidence type="ECO:0000313" key="8">
    <source>
        <dbReference type="Proteomes" id="UP000241206"/>
    </source>
</evidence>
<evidence type="ECO:0000256" key="3">
    <source>
        <dbReference type="ARBA" id="ARBA00023136"/>
    </source>
</evidence>
<dbReference type="SUPFAM" id="SSF103473">
    <property type="entry name" value="MFS general substrate transporter"/>
    <property type="match status" value="1"/>
</dbReference>
<dbReference type="PANTHER" id="PTHR23528">
    <property type="match status" value="1"/>
</dbReference>
<dbReference type="CDD" id="cd06174">
    <property type="entry name" value="MFS"/>
    <property type="match status" value="1"/>
</dbReference>
<evidence type="ECO:0000256" key="2">
    <source>
        <dbReference type="ARBA" id="ARBA00022989"/>
    </source>
</evidence>
<feature type="transmembrane region" description="Helical" evidence="5">
    <location>
        <begin position="204"/>
        <end position="222"/>
    </location>
</feature>
<evidence type="ECO:0000256" key="5">
    <source>
        <dbReference type="SAM" id="Phobius"/>
    </source>
</evidence>
<dbReference type="PROSITE" id="PS50850">
    <property type="entry name" value="MFS"/>
    <property type="match status" value="1"/>
</dbReference>
<dbReference type="InterPro" id="IPR020846">
    <property type="entry name" value="MFS_dom"/>
</dbReference>
<organism evidence="7 8">
    <name type="scientific">Edaphosphingomonas fennica</name>
    <dbReference type="NCBI Taxonomy" id="114404"/>
    <lineage>
        <taxon>Bacteria</taxon>
        <taxon>Pseudomonadati</taxon>
        <taxon>Pseudomonadota</taxon>
        <taxon>Alphaproteobacteria</taxon>
        <taxon>Sphingomonadales</taxon>
        <taxon>Rhizorhabdaceae</taxon>
        <taxon>Edaphosphingomonas</taxon>
    </lineage>
</organism>
<evidence type="ECO:0000256" key="1">
    <source>
        <dbReference type="ARBA" id="ARBA00022692"/>
    </source>
</evidence>
<protein>
    <recommendedName>
        <fullName evidence="6">Major facilitator superfamily (MFS) profile domain-containing protein</fullName>
    </recommendedName>
</protein>
<feature type="domain" description="Major facilitator superfamily (MFS) profile" evidence="6">
    <location>
        <begin position="248"/>
        <end position="438"/>
    </location>
</feature>